<dbReference type="KEGG" id="rms:RMA_1147"/>
<organism evidence="3 4">
    <name type="scientific">Rickettsia massiliae (strain Mtu5)</name>
    <dbReference type="NCBI Taxonomy" id="416276"/>
    <lineage>
        <taxon>Bacteria</taxon>
        <taxon>Pseudomonadati</taxon>
        <taxon>Pseudomonadota</taxon>
        <taxon>Alphaproteobacteria</taxon>
        <taxon>Rickettsiales</taxon>
        <taxon>Rickettsiaceae</taxon>
        <taxon>Rickettsieae</taxon>
        <taxon>Rickettsia</taxon>
        <taxon>spotted fever group</taxon>
    </lineage>
</organism>
<dbReference type="Gene3D" id="3.40.50.20">
    <property type="match status" value="1"/>
</dbReference>
<dbReference type="InterPro" id="IPR043167">
    <property type="entry name" value="LpxI_C_sf"/>
</dbReference>
<evidence type="ECO:0000259" key="2">
    <source>
        <dbReference type="Pfam" id="PF17930"/>
    </source>
</evidence>
<evidence type="ECO:0000313" key="3">
    <source>
        <dbReference type="EMBL" id="ABV85148.1"/>
    </source>
</evidence>
<evidence type="ECO:0008006" key="5">
    <source>
        <dbReference type="Google" id="ProtNLM"/>
    </source>
</evidence>
<keyword evidence="4" id="KW-1185">Reference proteome</keyword>
<dbReference type="AlphaFoldDB" id="A8F2L2"/>
<sequence length="275" mass="30317">MKNLIMLPNLGIIAGRGSLPYLIAGNYTKQGGNCYIAAIKDEADIDQIKDFEYKILKIGMVGEAIKYFKEHEVKNIIFIGGVNRPNFKNLAVDTIGGLLLFKIVGQKIRGDDSLLKTVADFFESYGFKVISSNEIYKNQQGNSNIITDTNPISSDKNDIELGIKLLNHLSSFDIAQSVIVESGYILGIEAAEGTDNLITRCAALRKNPHGGVLVKIAKLGQDNRLDMPTIGPNTIKNLAKYNYKGVAIQKNNVIIVEEELTIKLANEHKIFITKC</sequence>
<gene>
    <name evidence="3" type="ordered locus">RMA_1147</name>
</gene>
<feature type="domain" description="LpxI C-terminal" evidence="1">
    <location>
        <begin position="144"/>
        <end position="272"/>
    </location>
</feature>
<dbReference type="EMBL" id="CP000683">
    <property type="protein sequence ID" value="ABV85148.1"/>
    <property type="molecule type" value="Genomic_DNA"/>
</dbReference>
<dbReference type="InterPro" id="IPR041255">
    <property type="entry name" value="LpxI_N"/>
</dbReference>
<dbReference type="PANTHER" id="PTHR39962:SF1">
    <property type="entry name" value="LPXI FAMILY PROTEIN"/>
    <property type="match status" value="1"/>
</dbReference>
<feature type="domain" description="LpxI N-terminal" evidence="2">
    <location>
        <begin position="9"/>
        <end position="137"/>
    </location>
</feature>
<evidence type="ECO:0000313" key="4">
    <source>
        <dbReference type="Proteomes" id="UP000001311"/>
    </source>
</evidence>
<dbReference type="Pfam" id="PF06230">
    <property type="entry name" value="LpxI_C"/>
    <property type="match status" value="1"/>
</dbReference>
<reference evidence="3 4" key="1">
    <citation type="journal article" date="2007" name="Genome Res.">
        <title>Lateral gene transfer between obligate intracellular bacteria: evidence from the Rickettsia massiliae genome.</title>
        <authorList>
            <person name="Blanc G."/>
            <person name="Ogata H."/>
            <person name="Robert C."/>
            <person name="Audic S."/>
            <person name="Claverie J.-M."/>
            <person name="Raoult D."/>
        </authorList>
    </citation>
    <scope>NUCLEOTIDE SEQUENCE [LARGE SCALE GENOMIC DNA]</scope>
    <source>
        <strain evidence="4">Mtu5</strain>
    </source>
</reference>
<evidence type="ECO:0000259" key="1">
    <source>
        <dbReference type="Pfam" id="PF06230"/>
    </source>
</evidence>
<proteinExistence type="predicted"/>
<dbReference type="Gene3D" id="3.40.140.80">
    <property type="match status" value="1"/>
</dbReference>
<dbReference type="HOGENOM" id="CLU_085042_1_0_5"/>
<dbReference type="PANTHER" id="PTHR39962">
    <property type="entry name" value="BLL4848 PROTEIN"/>
    <property type="match status" value="1"/>
</dbReference>
<protein>
    <recommendedName>
        <fullName evidence="5">UDP-2,3-diacylglucosamine pyrophosphatase</fullName>
    </recommendedName>
</protein>
<name>A8F2L2_RICM5</name>
<dbReference type="Proteomes" id="UP000001311">
    <property type="component" value="Chromosome"/>
</dbReference>
<dbReference type="Pfam" id="PF17930">
    <property type="entry name" value="LpxI_N"/>
    <property type="match status" value="1"/>
</dbReference>
<dbReference type="InterPro" id="IPR010415">
    <property type="entry name" value="LpxI_C"/>
</dbReference>
<dbReference type="InterPro" id="IPR053174">
    <property type="entry name" value="LpxI"/>
</dbReference>
<accession>A8F2L2</accession>